<accession>A0A9D2BED0</accession>
<gene>
    <name evidence="1" type="ORF">H9849_08800</name>
</gene>
<name>A0A9D2BED0_9FIRM</name>
<sequence>MNRQEYSDTYARENESRIAHREFLLQGVEKLTLFHDTFMKVVLNDIEVCQYVIRILMDDPTIEIVDVRNQYRLARLTSKDSILDILAEDSRGRFYNLEIQRDTTPDHPRRTRLYGAMVDGEYLQKGEDYDAMPEVYVIYISRTDLWKTGDMETPVEKYLKGQSEQYDDGQHVIYVNAAVDDGSKKAALLHYFKTADPDDMSQGPLSRRVRYLKREEGGLNEMCEYSQRIYNGGKEEGLALGRREGISEGLQQGRREGLSEGKSEGQLLMRKAMILSMKESGIDEAMIEKILKNVQNNKELQQA</sequence>
<evidence type="ECO:0000313" key="2">
    <source>
        <dbReference type="Proteomes" id="UP000886805"/>
    </source>
</evidence>
<dbReference type="InterPro" id="IPR010106">
    <property type="entry name" value="RpnA"/>
</dbReference>
<dbReference type="Proteomes" id="UP000886805">
    <property type="component" value="Unassembled WGS sequence"/>
</dbReference>
<comment type="caution">
    <text evidence="1">The sequence shown here is derived from an EMBL/GenBank/DDBJ whole genome shotgun (WGS) entry which is preliminary data.</text>
</comment>
<reference evidence="1" key="1">
    <citation type="journal article" date="2021" name="PeerJ">
        <title>Extensive microbial diversity within the chicken gut microbiome revealed by metagenomics and culture.</title>
        <authorList>
            <person name="Gilroy R."/>
            <person name="Ravi A."/>
            <person name="Getino M."/>
            <person name="Pursley I."/>
            <person name="Horton D.L."/>
            <person name="Alikhan N.F."/>
            <person name="Baker D."/>
            <person name="Gharbi K."/>
            <person name="Hall N."/>
            <person name="Watson M."/>
            <person name="Adriaenssens E.M."/>
            <person name="Foster-Nyarko E."/>
            <person name="Jarju S."/>
            <person name="Secka A."/>
            <person name="Antonio M."/>
            <person name="Oren A."/>
            <person name="Chaudhuri R.R."/>
            <person name="La Ragione R."/>
            <person name="Hildebrand F."/>
            <person name="Pallen M.J."/>
        </authorList>
    </citation>
    <scope>NUCLEOTIDE SEQUENCE</scope>
    <source>
        <strain evidence="1">ChiSxjej3B15-1167</strain>
    </source>
</reference>
<protein>
    <submittedName>
        <fullName evidence="1">Rpn family recombination-promoting nuclease/putative transposase</fullName>
    </submittedName>
</protein>
<proteinExistence type="predicted"/>
<reference evidence="1" key="2">
    <citation type="submission" date="2021-04" db="EMBL/GenBank/DDBJ databases">
        <authorList>
            <person name="Gilroy R."/>
        </authorList>
    </citation>
    <scope>NUCLEOTIDE SEQUENCE</scope>
    <source>
        <strain evidence="1">ChiSxjej3B15-1167</strain>
    </source>
</reference>
<dbReference type="NCBIfam" id="TIGR01784">
    <property type="entry name" value="T_den_put_tspse"/>
    <property type="match status" value="1"/>
</dbReference>
<dbReference type="EMBL" id="DXEQ01000262">
    <property type="protein sequence ID" value="HIX73106.1"/>
    <property type="molecule type" value="Genomic_DNA"/>
</dbReference>
<dbReference type="Pfam" id="PF12784">
    <property type="entry name" value="PDDEXK_2"/>
    <property type="match status" value="1"/>
</dbReference>
<evidence type="ECO:0000313" key="1">
    <source>
        <dbReference type="EMBL" id="HIX73106.1"/>
    </source>
</evidence>
<dbReference type="AlphaFoldDB" id="A0A9D2BED0"/>
<organism evidence="1 2">
    <name type="scientific">Candidatus Anaerobutyricum stercoripullorum</name>
    <dbReference type="NCBI Taxonomy" id="2838456"/>
    <lineage>
        <taxon>Bacteria</taxon>
        <taxon>Bacillati</taxon>
        <taxon>Bacillota</taxon>
        <taxon>Clostridia</taxon>
        <taxon>Lachnospirales</taxon>
        <taxon>Lachnospiraceae</taxon>
        <taxon>Anaerobutyricum</taxon>
    </lineage>
</organism>